<organism evidence="1 2">
    <name type="scientific">Fusarium kuroshium</name>
    <dbReference type="NCBI Taxonomy" id="2010991"/>
    <lineage>
        <taxon>Eukaryota</taxon>
        <taxon>Fungi</taxon>
        <taxon>Dikarya</taxon>
        <taxon>Ascomycota</taxon>
        <taxon>Pezizomycotina</taxon>
        <taxon>Sordariomycetes</taxon>
        <taxon>Hypocreomycetidae</taxon>
        <taxon>Hypocreales</taxon>
        <taxon>Nectriaceae</taxon>
        <taxon>Fusarium</taxon>
        <taxon>Fusarium solani species complex</taxon>
    </lineage>
</organism>
<sequence>MRMLKLGPNSRELAEPERSRTLQERIEHLGHSLPPLPAVFAERNNARSIPTILDVMSFWGAAILQVR</sequence>
<reference evidence="1 2" key="1">
    <citation type="submission" date="2017-06" db="EMBL/GenBank/DDBJ databases">
        <title>Comparative genomic analysis of Ambrosia Fusariam Clade fungi.</title>
        <authorList>
            <person name="Stajich J.E."/>
            <person name="Carrillo J."/>
            <person name="Kijimoto T."/>
            <person name="Eskalen A."/>
            <person name="O'Donnell K."/>
            <person name="Kasson M."/>
        </authorList>
    </citation>
    <scope>NUCLEOTIDE SEQUENCE [LARGE SCALE GENOMIC DNA]</scope>
    <source>
        <strain evidence="1">UCR3666</strain>
    </source>
</reference>
<name>A0A3M2R832_9HYPO</name>
<evidence type="ECO:0000313" key="1">
    <source>
        <dbReference type="EMBL" id="RMJ01448.1"/>
    </source>
</evidence>
<dbReference type="Proteomes" id="UP000277212">
    <property type="component" value="Unassembled WGS sequence"/>
</dbReference>
<comment type="caution">
    <text evidence="1">The sequence shown here is derived from an EMBL/GenBank/DDBJ whole genome shotgun (WGS) entry which is preliminary data.</text>
</comment>
<accession>A0A3M2R832</accession>
<dbReference type="OrthoDB" id="5096121at2759"/>
<dbReference type="AlphaFoldDB" id="A0A3M2R832"/>
<keyword evidence="2" id="KW-1185">Reference proteome</keyword>
<gene>
    <name evidence="1" type="ORF">CDV36_015812</name>
</gene>
<proteinExistence type="predicted"/>
<dbReference type="EMBL" id="NKUJ01000667">
    <property type="protein sequence ID" value="RMJ01448.1"/>
    <property type="molecule type" value="Genomic_DNA"/>
</dbReference>
<protein>
    <submittedName>
        <fullName evidence="1">Uncharacterized protein</fullName>
    </submittedName>
</protein>
<evidence type="ECO:0000313" key="2">
    <source>
        <dbReference type="Proteomes" id="UP000277212"/>
    </source>
</evidence>
<dbReference type="STRING" id="2010991.A0A3M2R832"/>